<accession>A0A430KSC9</accession>
<evidence type="ECO:0000313" key="2">
    <source>
        <dbReference type="Proteomes" id="UP000283087"/>
    </source>
</evidence>
<dbReference type="RefSeq" id="WP_126158024.1">
    <property type="nucleotide sequence ID" value="NZ_RQXW01000005.1"/>
</dbReference>
<dbReference type="InterPro" id="IPR021363">
    <property type="entry name" value="DUF2835"/>
</dbReference>
<gene>
    <name evidence="1" type="ORF">EH243_07470</name>
</gene>
<dbReference type="EMBL" id="RQXW01000005">
    <property type="protein sequence ID" value="RTE66425.1"/>
    <property type="molecule type" value="Genomic_DNA"/>
</dbReference>
<organism evidence="1 2">
    <name type="scientific">Amphritea opalescens</name>
    <dbReference type="NCBI Taxonomy" id="2490544"/>
    <lineage>
        <taxon>Bacteria</taxon>
        <taxon>Pseudomonadati</taxon>
        <taxon>Pseudomonadota</taxon>
        <taxon>Gammaproteobacteria</taxon>
        <taxon>Oceanospirillales</taxon>
        <taxon>Oceanospirillaceae</taxon>
        <taxon>Amphritea</taxon>
    </lineage>
</organism>
<keyword evidence="2" id="KW-1185">Reference proteome</keyword>
<dbReference type="AlphaFoldDB" id="A0A430KSC9"/>
<reference evidence="1 2" key="1">
    <citation type="submission" date="2018-11" db="EMBL/GenBank/DDBJ databases">
        <title>The draft genome sequence of Amphritea opalescens ANRC-JH13T.</title>
        <authorList>
            <person name="Fang Z."/>
            <person name="Zhang Y."/>
            <person name="Han X."/>
        </authorList>
    </citation>
    <scope>NUCLEOTIDE SEQUENCE [LARGE SCALE GENOMIC DNA]</scope>
    <source>
        <strain evidence="1 2">ANRC-JH13</strain>
    </source>
</reference>
<name>A0A430KSC9_9GAMM</name>
<evidence type="ECO:0000313" key="1">
    <source>
        <dbReference type="EMBL" id="RTE66425.1"/>
    </source>
</evidence>
<protein>
    <submittedName>
        <fullName evidence="1">DUF2835 family protein</fullName>
    </submittedName>
</protein>
<sequence length="72" mass="8299">MQSIIVDISLTTEQYLAHYRQQVTDVVARSRDGRRVRFPSSLLQPYLLHDGIQGSFRITFTQSGKFSAIERL</sequence>
<dbReference type="OrthoDB" id="5600793at2"/>
<comment type="caution">
    <text evidence="1">The sequence shown here is derived from an EMBL/GenBank/DDBJ whole genome shotgun (WGS) entry which is preliminary data.</text>
</comment>
<dbReference type="Pfam" id="PF11197">
    <property type="entry name" value="DUF2835"/>
    <property type="match status" value="1"/>
</dbReference>
<dbReference type="Proteomes" id="UP000283087">
    <property type="component" value="Unassembled WGS sequence"/>
</dbReference>
<proteinExistence type="predicted"/>